<dbReference type="Proteomes" id="UP000016900">
    <property type="component" value="Chromosome"/>
</dbReference>
<dbReference type="KEGG" id="hhs:HHS_03510"/>
<evidence type="ECO:0000313" key="1">
    <source>
        <dbReference type="EMBL" id="BAO00321.1"/>
    </source>
</evidence>
<dbReference type="AlphaFoldDB" id="U3U2H3"/>
<sequence>MQTNLVQQNDFNIIKSNKFVGNKFITLNYCYNDTSQCNLILEVLNVSRIMLYIVLY</sequence>
<reference evidence="1 2" key="1">
    <citation type="submission" date="2012-10" db="EMBL/GenBank/DDBJ databases">
        <title>Genome sequence of the symbiont of the pentatomidae stink bug Halyomorpha halys.</title>
        <authorList>
            <person name="Kobayashi H."/>
            <person name="Fujii-Muramatsu R."/>
            <person name="Takeishi K."/>
            <person name="Noda H."/>
        </authorList>
    </citation>
    <scope>NUCLEOTIDE SEQUENCE [LARGE SCALE GENOMIC DNA]</scope>
</reference>
<proteinExistence type="predicted"/>
<accession>U3U2H3</accession>
<name>U3U2H3_9GAMM</name>
<dbReference type="EMBL" id="AP012554">
    <property type="protein sequence ID" value="BAO00321.1"/>
    <property type="molecule type" value="Genomic_DNA"/>
</dbReference>
<evidence type="ECO:0000313" key="2">
    <source>
        <dbReference type="Proteomes" id="UP000016900"/>
    </source>
</evidence>
<protein>
    <submittedName>
        <fullName evidence="1">Uncharacterized protein</fullName>
    </submittedName>
</protein>
<keyword evidence="2" id="KW-1185">Reference proteome</keyword>
<organism evidence="1 2">
    <name type="scientific">Candidatus Pantoea carbekii</name>
    <dbReference type="NCBI Taxonomy" id="1235990"/>
    <lineage>
        <taxon>Bacteria</taxon>
        <taxon>Pseudomonadati</taxon>
        <taxon>Pseudomonadota</taxon>
        <taxon>Gammaproteobacteria</taxon>
        <taxon>Enterobacterales</taxon>
        <taxon>Erwiniaceae</taxon>
        <taxon>Pantoea</taxon>
    </lineage>
</organism>
<gene>
    <name evidence="1" type="ORF">HHS_03510</name>
</gene>